<dbReference type="NCBIfam" id="TIGR02579">
    <property type="entry name" value="cas_csx3"/>
    <property type="match status" value="1"/>
</dbReference>
<sequence>MAHASIQLTLTHHKTTEGLAYQQLTVVLVSRDRIIDPQDLSGLRLPPGLDPRKGIVISGRAPVWLYAYLVHECHPALWVACFDPRLGAVITSTHSHQVFVGQVISLENLNLAAPSIQPAALGPALLIVGPPDSGKSVLSHQLFSTLVKDYPDVYLQRAHWDGEGNWILELPLEATDDEREAFKLTNKGTLTERFFPYQGQAIVSLRQQKSLVIVDAGGMVQPEKRSILEACTHYLIISSKPEEVLLWRDFCEKQGNLQPVAVIHSTLERTFEIMQQEPFLEIRCGPWVNGQPSNIPGVLLNRVKSQLSLI</sequence>
<dbReference type="AlphaFoldDB" id="A0A2W4XRE5"/>
<dbReference type="SUPFAM" id="SSF52540">
    <property type="entry name" value="P-loop containing nucleoside triphosphate hydrolases"/>
    <property type="match status" value="1"/>
</dbReference>
<dbReference type="CDD" id="cd09740">
    <property type="entry name" value="Csx3_III-U"/>
    <property type="match status" value="1"/>
</dbReference>
<gene>
    <name evidence="1" type="primary">csx3</name>
    <name evidence="1" type="ORF">DCF15_05350</name>
</gene>
<accession>A0A2W4XRE5</accession>
<dbReference type="EMBL" id="QBMP01000034">
    <property type="protein sequence ID" value="PZO58532.1"/>
    <property type="molecule type" value="Genomic_DNA"/>
</dbReference>
<comment type="caution">
    <text evidence="1">The sequence shown here is derived from an EMBL/GenBank/DDBJ whole genome shotgun (WGS) entry which is preliminary data.</text>
</comment>
<dbReference type="Pfam" id="PF09620">
    <property type="entry name" value="Cas_csx3"/>
    <property type="match status" value="1"/>
</dbReference>
<dbReference type="Proteomes" id="UP000249794">
    <property type="component" value="Unassembled WGS sequence"/>
</dbReference>
<dbReference type="InterPro" id="IPR027417">
    <property type="entry name" value="P-loop_NTPase"/>
</dbReference>
<name>A0A2W4XRE5_9CYAN</name>
<organism evidence="1 2">
    <name type="scientific">Phormidesmis priestleyi</name>
    <dbReference type="NCBI Taxonomy" id="268141"/>
    <lineage>
        <taxon>Bacteria</taxon>
        <taxon>Bacillati</taxon>
        <taxon>Cyanobacteriota</taxon>
        <taxon>Cyanophyceae</taxon>
        <taxon>Leptolyngbyales</taxon>
        <taxon>Leptolyngbyaceae</taxon>
        <taxon>Phormidesmis</taxon>
    </lineage>
</organism>
<evidence type="ECO:0000313" key="2">
    <source>
        <dbReference type="Proteomes" id="UP000249794"/>
    </source>
</evidence>
<dbReference type="InterPro" id="IPR013409">
    <property type="entry name" value="CRISPR-assoc_prot_Crn3/Csx3"/>
</dbReference>
<reference evidence="2" key="1">
    <citation type="submission" date="2018-04" db="EMBL/GenBank/DDBJ databases">
        <authorList>
            <person name="Cornet L."/>
        </authorList>
    </citation>
    <scope>NUCLEOTIDE SEQUENCE [LARGE SCALE GENOMIC DNA]</scope>
</reference>
<reference evidence="1 2" key="2">
    <citation type="submission" date="2018-06" db="EMBL/GenBank/DDBJ databases">
        <title>Metagenomic assembly of (sub)arctic Cyanobacteria and their associated microbiome from non-axenic cultures.</title>
        <authorList>
            <person name="Baurain D."/>
        </authorList>
    </citation>
    <scope>NUCLEOTIDE SEQUENCE [LARGE SCALE GENOMIC DNA]</scope>
    <source>
        <strain evidence="1">ULC027bin1</strain>
    </source>
</reference>
<evidence type="ECO:0000313" key="1">
    <source>
        <dbReference type="EMBL" id="PZO58532.1"/>
    </source>
</evidence>
<proteinExistence type="predicted"/>
<protein>
    <submittedName>
        <fullName evidence="1">CRISPR-associated protein Csx3</fullName>
    </submittedName>
</protein>